<comment type="caution">
    <text evidence="2">The sequence shown here is derived from an EMBL/GenBank/DDBJ whole genome shotgun (WGS) entry which is preliminary data.</text>
</comment>
<protein>
    <submittedName>
        <fullName evidence="2">Uncharacterized protein</fullName>
    </submittedName>
</protein>
<reference evidence="2 3" key="1">
    <citation type="submission" date="2020-04" db="EMBL/GenBank/DDBJ databases">
        <authorList>
            <person name="Alioto T."/>
            <person name="Alioto T."/>
            <person name="Gomez Garrido J."/>
        </authorList>
    </citation>
    <scope>NUCLEOTIDE SEQUENCE [LARGE SCALE GENOMIC DNA]</scope>
</reference>
<feature type="region of interest" description="Disordered" evidence="1">
    <location>
        <begin position="34"/>
        <end position="102"/>
    </location>
</feature>
<keyword evidence="3" id="KW-1185">Reference proteome</keyword>
<proteinExistence type="predicted"/>
<dbReference type="Proteomes" id="UP000494165">
    <property type="component" value="Unassembled WGS sequence"/>
</dbReference>
<feature type="region of interest" description="Disordered" evidence="1">
    <location>
        <begin position="231"/>
        <end position="279"/>
    </location>
</feature>
<evidence type="ECO:0000256" key="1">
    <source>
        <dbReference type="SAM" id="MobiDB-lite"/>
    </source>
</evidence>
<gene>
    <name evidence="2" type="ORF">CLODIP_2_CD11556</name>
</gene>
<accession>A0A8S1DG70</accession>
<evidence type="ECO:0000313" key="2">
    <source>
        <dbReference type="EMBL" id="CAB3379810.1"/>
    </source>
</evidence>
<sequence>MQILSVIPWQSPDCEASRAAEPLTPCFLLDFERRRTKMKRNAPSSNSPMKKSQSKKFKASPKKKNFISDIPGTKKNGKPHAPDPISPHRSPAKKSKPDSAVPAGQAILERVIESTVDECFRSAEDNDDNELQYVSSVFIGVMKRIEIRHQTDTNVDKLNHILNELRLLSGLVSTWRTRIDNMIYMKRIDEPDASSHSNAGPSNRKTLSPSSTQAWRIKGPDRSFLRKKKLTFGSSSSSPSPSPSDKDESSEPEAELEALPSGSRKKARSSSLLSHPGRNLMLPKTFQQFKNCLSLNKRPARPRNAFGGSSQTSRVLMEEDEDYVAQCEALHFSDPYIG</sequence>
<feature type="region of interest" description="Disordered" evidence="1">
    <location>
        <begin position="191"/>
        <end position="219"/>
    </location>
</feature>
<feature type="compositionally biased region" description="Basic residues" evidence="1">
    <location>
        <begin position="52"/>
        <end position="65"/>
    </location>
</feature>
<dbReference type="AlphaFoldDB" id="A0A8S1DG70"/>
<organism evidence="2 3">
    <name type="scientific">Cloeon dipterum</name>
    <dbReference type="NCBI Taxonomy" id="197152"/>
    <lineage>
        <taxon>Eukaryota</taxon>
        <taxon>Metazoa</taxon>
        <taxon>Ecdysozoa</taxon>
        <taxon>Arthropoda</taxon>
        <taxon>Hexapoda</taxon>
        <taxon>Insecta</taxon>
        <taxon>Pterygota</taxon>
        <taxon>Palaeoptera</taxon>
        <taxon>Ephemeroptera</taxon>
        <taxon>Pisciforma</taxon>
        <taxon>Baetidae</taxon>
        <taxon>Cloeon</taxon>
    </lineage>
</organism>
<dbReference type="EMBL" id="CADEPI010000195">
    <property type="protein sequence ID" value="CAB3379810.1"/>
    <property type="molecule type" value="Genomic_DNA"/>
</dbReference>
<name>A0A8S1DG70_9INSE</name>
<feature type="compositionally biased region" description="Polar residues" evidence="1">
    <location>
        <begin position="194"/>
        <end position="214"/>
    </location>
</feature>
<evidence type="ECO:0000313" key="3">
    <source>
        <dbReference type="Proteomes" id="UP000494165"/>
    </source>
</evidence>